<dbReference type="AlphaFoldDB" id="A0AAJ0ECI9"/>
<dbReference type="EMBL" id="JAHMHQ010000023">
    <property type="protein sequence ID" value="KAK1624677.1"/>
    <property type="molecule type" value="Genomic_DNA"/>
</dbReference>
<name>A0AAJ0ECI9_9PEZI</name>
<evidence type="ECO:0000313" key="3">
    <source>
        <dbReference type="Proteomes" id="UP001243989"/>
    </source>
</evidence>
<proteinExistence type="predicted"/>
<feature type="region of interest" description="Disordered" evidence="1">
    <location>
        <begin position="337"/>
        <end position="357"/>
    </location>
</feature>
<feature type="region of interest" description="Disordered" evidence="1">
    <location>
        <begin position="379"/>
        <end position="440"/>
    </location>
</feature>
<dbReference type="Proteomes" id="UP001243989">
    <property type="component" value="Unassembled WGS sequence"/>
</dbReference>
<protein>
    <submittedName>
        <fullName evidence="2">Uncharacterized protein</fullName>
    </submittedName>
</protein>
<comment type="caution">
    <text evidence="2">The sequence shown here is derived from an EMBL/GenBank/DDBJ whole genome shotgun (WGS) entry which is preliminary data.</text>
</comment>
<dbReference type="RefSeq" id="XP_060440672.1">
    <property type="nucleotide sequence ID" value="XM_060588438.1"/>
</dbReference>
<evidence type="ECO:0000313" key="2">
    <source>
        <dbReference type="EMBL" id="KAK1624677.1"/>
    </source>
</evidence>
<evidence type="ECO:0000256" key="1">
    <source>
        <dbReference type="SAM" id="MobiDB-lite"/>
    </source>
</evidence>
<gene>
    <name evidence="2" type="ORF">BDP81DRAFT_398312</name>
</gene>
<sequence>MTFAIENAFALAILGDHNPDTSTTKDLIYRTDLAFWRVSTRILEGNTSLPSDKADVFEGTFTLSMLGERVTSGVDANTLVASATQVYLSIRGRLIRGECVLPSPQSTMGTRRPDPSVIVLFGLNTAFPATESDVAEYPDNIINGEYEETMSFNLELNLALAIRMEQVSTSTTNEGIRRATENALRNIQQRFESGNYNLPRATRAFERQLIMAILMEQETRNLGLEALIIRTTTAWGRISARLNQGRTPFPEPYHVIAEDGDEDISIQERLRRMGLDPNSFDLTGFTSSLLDDPANSNNDGTAQPHADMSAAIRTSGIISGQAAVFAPVVAAPAAVVGQSGKVAASGKPRNRKRGKDMYGCNVCNQAKKYTSACTLYRHKKKKHGIPTPGDLRKERQRALQESQAAQAAVDPDSSNGSDGANEAGDEDEEMEDGFEDEESK</sequence>
<dbReference type="GeneID" id="85473300"/>
<reference evidence="2" key="1">
    <citation type="submission" date="2021-06" db="EMBL/GenBank/DDBJ databases">
        <title>Comparative genomics, transcriptomics and evolutionary studies reveal genomic signatures of adaptation to plant cell wall in hemibiotrophic fungi.</title>
        <authorList>
            <consortium name="DOE Joint Genome Institute"/>
            <person name="Baroncelli R."/>
            <person name="Diaz J.F."/>
            <person name="Benocci T."/>
            <person name="Peng M."/>
            <person name="Battaglia E."/>
            <person name="Haridas S."/>
            <person name="Andreopoulos W."/>
            <person name="Labutti K."/>
            <person name="Pangilinan J."/>
            <person name="Floch G.L."/>
            <person name="Makela M.R."/>
            <person name="Henrissat B."/>
            <person name="Grigoriev I.V."/>
            <person name="Crouch J.A."/>
            <person name="De Vries R.P."/>
            <person name="Sukno S.A."/>
            <person name="Thon M.R."/>
        </authorList>
    </citation>
    <scope>NUCLEOTIDE SEQUENCE</scope>
    <source>
        <strain evidence="2">CBS 102054</strain>
    </source>
</reference>
<feature type="compositionally biased region" description="Acidic residues" evidence="1">
    <location>
        <begin position="423"/>
        <end position="440"/>
    </location>
</feature>
<accession>A0AAJ0ECI9</accession>
<organism evidence="2 3">
    <name type="scientific">Colletotrichum phormii</name>
    <dbReference type="NCBI Taxonomy" id="359342"/>
    <lineage>
        <taxon>Eukaryota</taxon>
        <taxon>Fungi</taxon>
        <taxon>Dikarya</taxon>
        <taxon>Ascomycota</taxon>
        <taxon>Pezizomycotina</taxon>
        <taxon>Sordariomycetes</taxon>
        <taxon>Hypocreomycetidae</taxon>
        <taxon>Glomerellales</taxon>
        <taxon>Glomerellaceae</taxon>
        <taxon>Colletotrichum</taxon>
        <taxon>Colletotrichum acutatum species complex</taxon>
    </lineage>
</organism>
<keyword evidence="3" id="KW-1185">Reference proteome</keyword>